<name>A0ABT7L275_9BACI</name>
<dbReference type="Proteomes" id="UP001235343">
    <property type="component" value="Unassembled WGS sequence"/>
</dbReference>
<dbReference type="InterPro" id="IPR011991">
    <property type="entry name" value="ArsR-like_HTH"/>
</dbReference>
<dbReference type="Pfam" id="PF13601">
    <property type="entry name" value="HTH_34"/>
    <property type="match status" value="1"/>
</dbReference>
<dbReference type="SUPFAM" id="SSF46785">
    <property type="entry name" value="Winged helix' DNA-binding domain"/>
    <property type="match status" value="1"/>
</dbReference>
<dbReference type="CDD" id="cd00090">
    <property type="entry name" value="HTH_ARSR"/>
    <property type="match status" value="1"/>
</dbReference>
<reference evidence="3 4" key="1">
    <citation type="submission" date="2023-06" db="EMBL/GenBank/DDBJ databases">
        <title>Aquibacillus rhizosphaerae LR5S19.</title>
        <authorList>
            <person name="Sun J.-Q."/>
        </authorList>
    </citation>
    <scope>NUCLEOTIDE SEQUENCE [LARGE SCALE GENOMIC DNA]</scope>
    <source>
        <strain evidence="3 4">LR5S19</strain>
    </source>
</reference>
<evidence type="ECO:0000256" key="1">
    <source>
        <dbReference type="ARBA" id="ARBA00023125"/>
    </source>
</evidence>
<feature type="domain" description="Winged helix DNA-binding" evidence="2">
    <location>
        <begin position="12"/>
        <end position="83"/>
    </location>
</feature>
<keyword evidence="1" id="KW-0238">DNA-binding</keyword>
<dbReference type="InterPro" id="IPR036388">
    <property type="entry name" value="WH-like_DNA-bd_sf"/>
</dbReference>
<dbReference type="Gene3D" id="1.10.10.10">
    <property type="entry name" value="Winged helix-like DNA-binding domain superfamily/Winged helix DNA-binding domain"/>
    <property type="match status" value="1"/>
</dbReference>
<gene>
    <name evidence="3" type="ORF">QQS35_05715</name>
</gene>
<comment type="caution">
    <text evidence="3">The sequence shown here is derived from an EMBL/GenBank/DDBJ whole genome shotgun (WGS) entry which is preliminary data.</text>
</comment>
<organism evidence="3 4">
    <name type="scientific">Aquibacillus rhizosphaerae</name>
    <dbReference type="NCBI Taxonomy" id="3051431"/>
    <lineage>
        <taxon>Bacteria</taxon>
        <taxon>Bacillati</taxon>
        <taxon>Bacillota</taxon>
        <taxon>Bacilli</taxon>
        <taxon>Bacillales</taxon>
        <taxon>Bacillaceae</taxon>
        <taxon>Aquibacillus</taxon>
    </lineage>
</organism>
<accession>A0ABT7L275</accession>
<evidence type="ECO:0000313" key="4">
    <source>
        <dbReference type="Proteomes" id="UP001235343"/>
    </source>
</evidence>
<keyword evidence="4" id="KW-1185">Reference proteome</keyword>
<proteinExistence type="predicted"/>
<dbReference type="PANTHER" id="PTHR38600:SF2">
    <property type="entry name" value="SLL0088 PROTEIN"/>
    <property type="match status" value="1"/>
</dbReference>
<evidence type="ECO:0000259" key="2">
    <source>
        <dbReference type="Pfam" id="PF13601"/>
    </source>
</evidence>
<dbReference type="PANTHER" id="PTHR38600">
    <property type="entry name" value="TRANSCRIPTIONAL REGULATORY PROTEIN"/>
    <property type="match status" value="1"/>
</dbReference>
<evidence type="ECO:0000313" key="3">
    <source>
        <dbReference type="EMBL" id="MDL4839952.1"/>
    </source>
</evidence>
<sequence length="211" mass="24546">MAGKNSVKDIVLLRLKKEKQMTIAQLGEYFNISDIALRRHIHTLEREGFIKSIVEKQTLGRPYYLYALTEKGHAIFPSHYQQFSEDLLLEIEDLKGKPFVYELLANRSDKEKLNYKSALSNSRNFDEKIKKLVDIQEEKGYMTELRENEDGSFELRQFNCPILRIAYRYKEVCNQEVDLFSDILDSECKVSATSCIVNGSNCCSFIFQKSD</sequence>
<dbReference type="InterPro" id="IPR036390">
    <property type="entry name" value="WH_DNA-bd_sf"/>
</dbReference>
<dbReference type="EMBL" id="JASTZU010000019">
    <property type="protein sequence ID" value="MDL4839952.1"/>
    <property type="molecule type" value="Genomic_DNA"/>
</dbReference>
<protein>
    <submittedName>
        <fullName evidence="3">Transcriptional regulator</fullName>
    </submittedName>
</protein>
<dbReference type="InterPro" id="IPR027395">
    <property type="entry name" value="WH_DNA-bd_dom"/>
</dbReference>
<dbReference type="RefSeq" id="WP_285930951.1">
    <property type="nucleotide sequence ID" value="NZ_JASTZU010000019.1"/>
</dbReference>